<protein>
    <recommendedName>
        <fullName evidence="4">Lipoprotein</fullName>
    </recommendedName>
</protein>
<name>A0A1U7D5F0_9RHOB</name>
<sequence precursor="true">MLPRAFTALVLLLATLLVAGCATPPPHELPRPSDGDIAELAREITALGPDIDPAEARRAAQIAYDYPLRLAVRYEIEDPPYIHNIKVNQGIKPRGLCYQWADDLEARLRQEGFTTLELQRAIANSENAFRIEHSTVVVTAPGDSMYDGIVLDPWRYGGELYWGAVTEDHKYPWLPRQEVFKRKRLRAGGMAAAR</sequence>
<accession>A0A1U7D5F0</accession>
<feature type="chain" id="PRO_5010567778" description="Lipoprotein" evidence="1">
    <location>
        <begin position="20"/>
        <end position="194"/>
    </location>
</feature>
<dbReference type="KEGG" id="tpro:Ga0080559_TMP2499"/>
<evidence type="ECO:0000256" key="1">
    <source>
        <dbReference type="SAM" id="SignalP"/>
    </source>
</evidence>
<dbReference type="EMBL" id="CP014796">
    <property type="protein sequence ID" value="APX23295.1"/>
    <property type="molecule type" value="Genomic_DNA"/>
</dbReference>
<evidence type="ECO:0000313" key="2">
    <source>
        <dbReference type="EMBL" id="APX23295.1"/>
    </source>
</evidence>
<dbReference type="AlphaFoldDB" id="A0A1U7D5F0"/>
<dbReference type="STRING" id="1229727.Ga0080559_TMP2499"/>
<dbReference type="PROSITE" id="PS51257">
    <property type="entry name" value="PROKAR_LIPOPROTEIN"/>
    <property type="match status" value="1"/>
</dbReference>
<organism evidence="2 3">
    <name type="scientific">Salipiger profundus</name>
    <dbReference type="NCBI Taxonomy" id="1229727"/>
    <lineage>
        <taxon>Bacteria</taxon>
        <taxon>Pseudomonadati</taxon>
        <taxon>Pseudomonadota</taxon>
        <taxon>Alphaproteobacteria</taxon>
        <taxon>Rhodobacterales</taxon>
        <taxon>Roseobacteraceae</taxon>
        <taxon>Salipiger</taxon>
    </lineage>
</organism>
<proteinExistence type="predicted"/>
<reference evidence="2 3" key="1">
    <citation type="submission" date="2016-03" db="EMBL/GenBank/DDBJ databases">
        <title>Deep-sea bacteria in the southern Pacific.</title>
        <authorList>
            <person name="Tang K."/>
        </authorList>
    </citation>
    <scope>NUCLEOTIDE SEQUENCE [LARGE SCALE GENOMIC DNA]</scope>
    <source>
        <strain evidence="2 3">JLT2016</strain>
    </source>
</reference>
<evidence type="ECO:0008006" key="4">
    <source>
        <dbReference type="Google" id="ProtNLM"/>
    </source>
</evidence>
<gene>
    <name evidence="2" type="ORF">Ga0080559_TMP2499</name>
</gene>
<evidence type="ECO:0000313" key="3">
    <source>
        <dbReference type="Proteomes" id="UP000186559"/>
    </source>
</evidence>
<keyword evidence="1" id="KW-0732">Signal</keyword>
<keyword evidence="3" id="KW-1185">Reference proteome</keyword>
<feature type="signal peptide" evidence="1">
    <location>
        <begin position="1"/>
        <end position="19"/>
    </location>
</feature>
<dbReference type="Proteomes" id="UP000186559">
    <property type="component" value="Chromosome"/>
</dbReference>
<dbReference type="RefSeq" id="WP_229743288.1">
    <property type="nucleotide sequence ID" value="NZ_BMEW01000005.1"/>
</dbReference>